<accession>Q245L6</accession>
<feature type="transmembrane region" description="Helical" evidence="2">
    <location>
        <begin position="20"/>
        <end position="40"/>
    </location>
</feature>
<protein>
    <recommendedName>
        <fullName evidence="5">Tetratricopeptide repeat protein</fullName>
    </recommendedName>
</protein>
<sequence length="1697" mass="198759">MVQISLNSQWKQILQSQTFIIAVLAILPSLLMSVICYTSLTQFQLQTKILITQYSENLYQSQKNSSKQHNFALGIQFDSQVQQIQWRLYVTNKFYKKILNGQVIKNPNFQATFISLEKTFNQTEDSQLLGLFKRNPILTSTWFNPNHTNFDELNIQSKEELQDSFYLDSLWRAIKYENTINGYSRLQIKDLFLGFENDGALYITPGINSTYSQFKPPNWCLPNVYHMDVRCRFYYQPTIESTSIPILYADIFYSNLGEPFLASIFCQRTDIRNANEDFEKYSILCLNIDLTHISSFMNNFGSNSKFQLFLDPVKLNVIYDSDQSILKGQVINVFDHQIKWMQSKQQQDLFMSTLKNFTSSQILDSFSQVNMVKSLTDNVLQNQLTLEYNINGTDLFAIMNRITFIDKIPNQKDQQLQGTKYLEKLVYIFIDVLTQEQLMEKSRGESQTTSHDIQIGSSQNKQKQKQNEKNQYNIRILKEDQHKNGDNLNDKNLKSQLNFQSMSSRRGGITYFGFIQEEEWKVNIVDFCLSSETKSLFESFQNMFQTLQFITQNIFGGDESQSLLSLSTQIEFFKSIKNYRALGICFNNMGNIHYNCCRYKEALESYQHALIYAQYEIELYKSIDYFCKSETQKHQDIHDNSNNEINEKSREQVCDNDNHSILKENSALRKHDFGQKYKSSINYSKQSMQHPLLNILNNNQTLSNSHNFSSSIKFKLFCKLSKQESEVLWWNIFNRKYNYCQALAGYLKDYHNNNISLWEEMESVVYELLAISSSQFLPQCHKRDMIILYQLSIALLHQNKVYQFLECLSIYEQIYNFSKESKHQAKIESISKTVIRQNLTPQKKEQKPIFQSQEQPNSFSNQHNNPLINAQSLSQKTNKNIFFTPQHYQQKNDQKLHEFPTIQFSAEQSDQVMFQATQKSRFHLNDAPLQLPANFTFKHKEILKKKDSLFLTCEDSPTMLSSRQLEGAYLDENATFHAIRDTQANLFQISKNNISNVLEQNVQIANDAENQSNLIIDMAKINQETPDKLKSAQQFLFGSLLKNKSEQYYSTATFQAYETNSTSLYDIQQQRSKPRNQSQLSNLQSKIGNYSHSAEILTKILERSYVYSPHLKKRILKKLHNIFIKLNIKNPFLLNMKYQYENLQKSNFKICFITNVQKPLQKQECLHLCQDLIQDILTRKQDQLSLINYKQEELIYVQQQMLTPVFIIKKQINHFYQILLKSFTNENDSKQCNNSPLCSQNISFSLYNQDQIKNIQSPLSNLSQNLIHFKSDQNQNASQNFHQQNHQGLTEQFDDEFFSIHKMQKQIKEQEKQIKTENQQTHQNAIISIIDLNNENVGYQVSFKSIDNSNNLQSDVKLNLDISVNGLINIENNNLQPYTKINSINSSQQFFNQNNQEEIIKNCQHQKVENNLKQHQTLQISNEPQKNNTSSTSSFQKININRPSSFKKIFFSSDDKNNSQQNGQLSDQILNGKFDDQEQKNYQKFPSIDSIYEQNNLQQISNFHRVVSCPNTSTTEKEENSNSNLQNSISQQKEQELIFHLGVHIALKRDILNSPQKISFYQAQKKNGKYMQLSENQKEVLSQNYFKFKDSDSYPIQKTFLIYVTDQILVIRNTFLYKELCSLLYNLSIELLVLLQNSYQSTLEQPIDLNAEILNKNVIQFFTSQSKLLQYIYNQRDISNHNLYPTIVEQFQTNSFE</sequence>
<keyword evidence="2" id="KW-0812">Transmembrane</keyword>
<evidence type="ECO:0000313" key="3">
    <source>
        <dbReference type="EMBL" id="EAS03617.2"/>
    </source>
</evidence>
<name>Q245L6_TETTS</name>
<evidence type="ECO:0008006" key="5">
    <source>
        <dbReference type="Google" id="ProtNLM"/>
    </source>
</evidence>
<dbReference type="KEGG" id="tet:TTHERM_00248320"/>
<dbReference type="OrthoDB" id="431454at2759"/>
<keyword evidence="2" id="KW-1133">Transmembrane helix</keyword>
<dbReference type="Proteomes" id="UP000009168">
    <property type="component" value="Unassembled WGS sequence"/>
</dbReference>
<dbReference type="InParanoid" id="Q245L6"/>
<organism evidence="3 4">
    <name type="scientific">Tetrahymena thermophila (strain SB210)</name>
    <dbReference type="NCBI Taxonomy" id="312017"/>
    <lineage>
        <taxon>Eukaryota</taxon>
        <taxon>Sar</taxon>
        <taxon>Alveolata</taxon>
        <taxon>Ciliophora</taxon>
        <taxon>Intramacronucleata</taxon>
        <taxon>Oligohymenophorea</taxon>
        <taxon>Hymenostomatida</taxon>
        <taxon>Tetrahymenina</taxon>
        <taxon>Tetrahymenidae</taxon>
        <taxon>Tetrahymena</taxon>
    </lineage>
</organism>
<feature type="region of interest" description="Disordered" evidence="1">
    <location>
        <begin position="841"/>
        <end position="866"/>
    </location>
</feature>
<gene>
    <name evidence="3" type="ORF">TTHERM_00248320</name>
</gene>
<evidence type="ECO:0000313" key="4">
    <source>
        <dbReference type="Proteomes" id="UP000009168"/>
    </source>
</evidence>
<feature type="compositionally biased region" description="Polar residues" evidence="1">
    <location>
        <begin position="445"/>
        <end position="458"/>
    </location>
</feature>
<evidence type="ECO:0000256" key="1">
    <source>
        <dbReference type="SAM" id="MobiDB-lite"/>
    </source>
</evidence>
<feature type="compositionally biased region" description="Polar residues" evidence="1">
    <location>
        <begin position="849"/>
        <end position="866"/>
    </location>
</feature>
<reference evidence="4" key="1">
    <citation type="journal article" date="2006" name="PLoS Biol.">
        <title>Macronuclear genome sequence of the ciliate Tetrahymena thermophila, a model eukaryote.</title>
        <authorList>
            <person name="Eisen J.A."/>
            <person name="Coyne R.S."/>
            <person name="Wu M."/>
            <person name="Wu D."/>
            <person name="Thiagarajan M."/>
            <person name="Wortman J.R."/>
            <person name="Badger J.H."/>
            <person name="Ren Q."/>
            <person name="Amedeo P."/>
            <person name="Jones K.M."/>
            <person name="Tallon L.J."/>
            <person name="Delcher A.L."/>
            <person name="Salzberg S.L."/>
            <person name="Silva J.C."/>
            <person name="Haas B.J."/>
            <person name="Majoros W.H."/>
            <person name="Farzad M."/>
            <person name="Carlton J.M."/>
            <person name="Smith R.K. Jr."/>
            <person name="Garg J."/>
            <person name="Pearlman R.E."/>
            <person name="Karrer K.M."/>
            <person name="Sun L."/>
            <person name="Manning G."/>
            <person name="Elde N.C."/>
            <person name="Turkewitz A.P."/>
            <person name="Asai D.J."/>
            <person name="Wilkes D.E."/>
            <person name="Wang Y."/>
            <person name="Cai H."/>
            <person name="Collins K."/>
            <person name="Stewart B.A."/>
            <person name="Lee S.R."/>
            <person name="Wilamowska K."/>
            <person name="Weinberg Z."/>
            <person name="Ruzzo W.L."/>
            <person name="Wloga D."/>
            <person name="Gaertig J."/>
            <person name="Frankel J."/>
            <person name="Tsao C.-C."/>
            <person name="Gorovsky M.A."/>
            <person name="Keeling P.J."/>
            <person name="Waller R.F."/>
            <person name="Patron N.J."/>
            <person name="Cherry J.M."/>
            <person name="Stover N.A."/>
            <person name="Krieger C.J."/>
            <person name="del Toro C."/>
            <person name="Ryder H.F."/>
            <person name="Williamson S.C."/>
            <person name="Barbeau R.A."/>
            <person name="Hamilton E.P."/>
            <person name="Orias E."/>
        </authorList>
    </citation>
    <scope>NUCLEOTIDE SEQUENCE [LARGE SCALE GENOMIC DNA]</scope>
    <source>
        <strain evidence="4">SB210</strain>
    </source>
</reference>
<dbReference type="EMBL" id="GG662474">
    <property type="protein sequence ID" value="EAS03617.2"/>
    <property type="molecule type" value="Genomic_DNA"/>
</dbReference>
<evidence type="ECO:0000256" key="2">
    <source>
        <dbReference type="SAM" id="Phobius"/>
    </source>
</evidence>
<proteinExistence type="predicted"/>
<dbReference type="RefSeq" id="XP_001023862.2">
    <property type="nucleotide sequence ID" value="XM_001023862.2"/>
</dbReference>
<dbReference type="GeneID" id="7844531"/>
<keyword evidence="4" id="KW-1185">Reference proteome</keyword>
<feature type="region of interest" description="Disordered" evidence="1">
    <location>
        <begin position="441"/>
        <end position="469"/>
    </location>
</feature>
<keyword evidence="2" id="KW-0472">Membrane</keyword>
<dbReference type="HOGENOM" id="CLU_253560_0_0_1"/>